<gene>
    <name evidence="1" type="ORF">AO440_003438</name>
</gene>
<accession>A0A0W0DBZ2</accession>
<organism evidence="1 2">
    <name type="scientific">Candida glabrata</name>
    <name type="common">Yeast</name>
    <name type="synonym">Torulopsis glabrata</name>
    <dbReference type="NCBI Taxonomy" id="5478"/>
    <lineage>
        <taxon>Eukaryota</taxon>
        <taxon>Fungi</taxon>
        <taxon>Dikarya</taxon>
        <taxon>Ascomycota</taxon>
        <taxon>Saccharomycotina</taxon>
        <taxon>Saccharomycetes</taxon>
        <taxon>Saccharomycetales</taxon>
        <taxon>Saccharomycetaceae</taxon>
        <taxon>Nakaseomyces</taxon>
    </lineage>
</organism>
<dbReference type="Proteomes" id="UP000054886">
    <property type="component" value="Unassembled WGS sequence"/>
</dbReference>
<evidence type="ECO:0000313" key="2">
    <source>
        <dbReference type="Proteomes" id="UP000054886"/>
    </source>
</evidence>
<reference evidence="1 2" key="1">
    <citation type="submission" date="2015-10" db="EMBL/GenBank/DDBJ databases">
        <title>Draft genomes sequences of Candida glabrata isolates 1A, 1B, 2A, 2B, 3A and 3B.</title>
        <authorList>
            <person name="Haavelsrud O.E."/>
            <person name="Gaustad P."/>
        </authorList>
    </citation>
    <scope>NUCLEOTIDE SEQUENCE [LARGE SCALE GENOMIC DNA]</scope>
    <source>
        <strain evidence="1">910700640</strain>
    </source>
</reference>
<name>A0A0W0DBZ2_CANGB</name>
<sequence>MLKRYHYARRIRLNHIRDLNQKRFIVSNYDDPNDVNYGQMTDYLREKGVPLLLQENLKEETLDDAIVLRLLPSTHPYIPNLHGILQYKTSMNAIRLIMRKFVLEENSRLKVLSSRRIRGDDDQIKYQCNISPYLTNHDKLLIRWQSCLPQTAGTVEPDEEDMNKTISFSSNDVLRTQASSGESPILDYILQKPAKTISTLAPNVLSKHITLGNHISAMNNDDSLDNEYTRIVNGTFVFEFNEDNSKILVHTIENVELIDYERKINVPKNAFAC</sequence>
<dbReference type="VEuPathDB" id="FungiDB:GWK60_K04191"/>
<protein>
    <submittedName>
        <fullName evidence="1">Uncharacterized protein</fullName>
    </submittedName>
</protein>
<dbReference type="VEuPathDB" id="FungiDB:GVI51_K04169"/>
<evidence type="ECO:0000313" key="1">
    <source>
        <dbReference type="EMBL" id="KTA96430.1"/>
    </source>
</evidence>
<comment type="caution">
    <text evidence="1">The sequence shown here is derived from an EMBL/GenBank/DDBJ whole genome shotgun (WGS) entry which is preliminary data.</text>
</comment>
<dbReference type="InterPro" id="IPR031342">
    <property type="entry name" value="Mug163-like"/>
</dbReference>
<dbReference type="AlphaFoldDB" id="A0A0W0DBZ2"/>
<proteinExistence type="predicted"/>
<dbReference type="VEuPathDB" id="FungiDB:B1J91_K04323g"/>
<dbReference type="EMBL" id="LLZZ01000172">
    <property type="protein sequence ID" value="KTA96430.1"/>
    <property type="molecule type" value="Genomic_DNA"/>
</dbReference>
<dbReference type="VEuPathDB" id="FungiDB:CAGL0K04323g"/>
<dbReference type="Pfam" id="PF17119">
    <property type="entry name" value="MMU163"/>
    <property type="match status" value="1"/>
</dbReference>